<sequence>MFIHGESYEWNAGSTYDGSVLSSFANLVVVTINYRLGVLGELWTLKTNIASIRLFSRPLHWIQENVHEFGGDASNVTVMGQGYGASAVNLLMLSPMAKGLFHRAIMQSGSALGPASMATDSIRYTRQLAKKVGCPDNWERNSQIVECLRQKSVKELISVDFKVPTHLTAFGPTVDGVVVPNDPNLVMADAGSLYGTYDLLLGVTKAEAYNHFNIHDEKHGIDLSRRDRILRTLVRNLFTFHLQEIYLTIGNEYTDWSRSALHPSTIFDSLVDALGDATVVGPLIRAALFHSRRKRNTFLYAFLYATEEGDFPSKLGCIHGEDLLYAFGAPLVSGMQLGFFSKTFTKQESALSEAVMNYWSNFVKHGYGTRSIKSIAKRNVAQALASHSASVFTLLTRIVLSDPNSNSLSKEEEKEKNEKSSGKSRDRFEKLSWPQYEEQQQQYLSITMKPKVRDHYHAHRLSYWVQLIPRLHVPGSPTVDHHLLSDHDQLATYDGVVRDMTVSTSSLYTNKFLTTQSSIDSPQNLEKSNSSLNETSVHLTTSAPKTGKENDSHQQSALDASVNSNLNSSVTVTAPVNYSTALSVTIAIGCSLLILNVLVFAARQGTQECFATKHQFLSGCLSRT</sequence>
<proteinExistence type="inferred from homology"/>
<name>A0A443SWF3_9ACAR</name>
<protein>
    <submittedName>
        <fullName evidence="6">Neuroligin-2-like protein</fullName>
    </submittedName>
</protein>
<dbReference type="AlphaFoldDB" id="A0A443SWF3"/>
<evidence type="ECO:0000256" key="3">
    <source>
        <dbReference type="SAM" id="MobiDB-lite"/>
    </source>
</evidence>
<keyword evidence="4" id="KW-1133">Transmembrane helix</keyword>
<comment type="caution">
    <text evidence="6">The sequence shown here is derived from an EMBL/GenBank/DDBJ whole genome shotgun (WGS) entry which is preliminary data.</text>
</comment>
<accession>A0A443SWF3</accession>
<keyword evidence="4" id="KW-0472">Membrane</keyword>
<dbReference type="EMBL" id="NCKV01000048">
    <property type="protein sequence ID" value="RWS31836.1"/>
    <property type="molecule type" value="Genomic_DNA"/>
</dbReference>
<reference evidence="6 7" key="1">
    <citation type="journal article" date="2018" name="Gigascience">
        <title>Genomes of trombidid mites reveal novel predicted allergens and laterally-transferred genes associated with secondary metabolism.</title>
        <authorList>
            <person name="Dong X."/>
            <person name="Chaisiri K."/>
            <person name="Xia D."/>
            <person name="Armstrong S.D."/>
            <person name="Fang Y."/>
            <person name="Donnelly M.J."/>
            <person name="Kadowaki T."/>
            <person name="McGarry J.W."/>
            <person name="Darby A.C."/>
            <person name="Makepeace B.L."/>
        </authorList>
    </citation>
    <scope>NUCLEOTIDE SEQUENCE [LARGE SCALE GENOMIC DNA]</scope>
    <source>
        <strain evidence="6">UoL-UT</strain>
    </source>
</reference>
<gene>
    <name evidence="6" type="ORF">B4U80_10994</name>
</gene>
<evidence type="ECO:0000256" key="1">
    <source>
        <dbReference type="ARBA" id="ARBA00005964"/>
    </source>
</evidence>
<evidence type="ECO:0000313" key="7">
    <source>
        <dbReference type="Proteomes" id="UP000288716"/>
    </source>
</evidence>
<keyword evidence="4" id="KW-0812">Transmembrane</keyword>
<dbReference type="InterPro" id="IPR002018">
    <property type="entry name" value="CarbesteraseB"/>
</dbReference>
<dbReference type="VEuPathDB" id="VectorBase:LDEU000204"/>
<dbReference type="STRING" id="299467.A0A443SWF3"/>
<keyword evidence="2" id="KW-0325">Glycoprotein</keyword>
<evidence type="ECO:0000256" key="4">
    <source>
        <dbReference type="SAM" id="Phobius"/>
    </source>
</evidence>
<dbReference type="Pfam" id="PF00135">
    <property type="entry name" value="COesterase"/>
    <property type="match status" value="1"/>
</dbReference>
<dbReference type="OrthoDB" id="3200163at2759"/>
<dbReference type="InterPro" id="IPR051093">
    <property type="entry name" value="Neuroligin/BSAL"/>
</dbReference>
<evidence type="ECO:0000259" key="5">
    <source>
        <dbReference type="Pfam" id="PF00135"/>
    </source>
</evidence>
<organism evidence="6 7">
    <name type="scientific">Leptotrombidium deliense</name>
    <dbReference type="NCBI Taxonomy" id="299467"/>
    <lineage>
        <taxon>Eukaryota</taxon>
        <taxon>Metazoa</taxon>
        <taxon>Ecdysozoa</taxon>
        <taxon>Arthropoda</taxon>
        <taxon>Chelicerata</taxon>
        <taxon>Arachnida</taxon>
        <taxon>Acari</taxon>
        <taxon>Acariformes</taxon>
        <taxon>Trombidiformes</taxon>
        <taxon>Prostigmata</taxon>
        <taxon>Anystina</taxon>
        <taxon>Parasitengona</taxon>
        <taxon>Trombiculoidea</taxon>
        <taxon>Trombiculidae</taxon>
        <taxon>Leptotrombidium</taxon>
    </lineage>
</organism>
<feature type="compositionally biased region" description="Polar residues" evidence="3">
    <location>
        <begin position="520"/>
        <end position="544"/>
    </location>
</feature>
<feature type="non-terminal residue" evidence="6">
    <location>
        <position position="624"/>
    </location>
</feature>
<dbReference type="PANTHER" id="PTHR43903">
    <property type="entry name" value="NEUROLIGIN"/>
    <property type="match status" value="1"/>
</dbReference>
<comment type="similarity">
    <text evidence="1">Belongs to the type-B carboxylesterase/lipase family.</text>
</comment>
<dbReference type="InterPro" id="IPR029058">
    <property type="entry name" value="AB_hydrolase_fold"/>
</dbReference>
<evidence type="ECO:0000256" key="2">
    <source>
        <dbReference type="ARBA" id="ARBA00023180"/>
    </source>
</evidence>
<dbReference type="SUPFAM" id="SSF53474">
    <property type="entry name" value="alpha/beta-Hydrolases"/>
    <property type="match status" value="1"/>
</dbReference>
<feature type="region of interest" description="Disordered" evidence="3">
    <location>
        <begin position="520"/>
        <end position="558"/>
    </location>
</feature>
<feature type="domain" description="Carboxylesterase type B" evidence="5">
    <location>
        <begin position="1"/>
        <end position="464"/>
    </location>
</feature>
<feature type="transmembrane region" description="Helical" evidence="4">
    <location>
        <begin position="578"/>
        <end position="601"/>
    </location>
</feature>
<feature type="region of interest" description="Disordered" evidence="3">
    <location>
        <begin position="404"/>
        <end position="431"/>
    </location>
</feature>
<dbReference type="Gene3D" id="3.40.50.1820">
    <property type="entry name" value="alpha/beta hydrolase"/>
    <property type="match status" value="1"/>
</dbReference>
<feature type="compositionally biased region" description="Basic and acidic residues" evidence="3">
    <location>
        <begin position="409"/>
        <end position="430"/>
    </location>
</feature>
<keyword evidence="7" id="KW-1185">Reference proteome</keyword>
<evidence type="ECO:0000313" key="6">
    <source>
        <dbReference type="EMBL" id="RWS31836.1"/>
    </source>
</evidence>
<dbReference type="Proteomes" id="UP000288716">
    <property type="component" value="Unassembled WGS sequence"/>
</dbReference>